<keyword evidence="2" id="KW-1185">Reference proteome</keyword>
<evidence type="ECO:0000313" key="2">
    <source>
        <dbReference type="Proteomes" id="UP000094580"/>
    </source>
</evidence>
<sequence>MNRFNGRKVDQLQFDLEYRTQFTFIVNDETLSCVLKDIANNSVNIVGILLTKSGENNNFVRLVPGTTESQNIHDLKVVREVLESFNVKFKEETIFALLNIPPGIPGVFSKIYGSLWCKVGVKSFFIGEKDSLFLTVSNIKNATDILKNDYLIQCDNHCE</sequence>
<name>A0ABX2ZNT3_9BACI</name>
<dbReference type="RefSeq" id="WP_069034373.1">
    <property type="nucleotide sequence ID" value="NZ_MDKC01000032.1"/>
</dbReference>
<evidence type="ECO:0008006" key="3">
    <source>
        <dbReference type="Google" id="ProtNLM"/>
    </source>
</evidence>
<accession>A0ABX2ZNT3</accession>
<dbReference type="EMBL" id="MDKC01000032">
    <property type="protein sequence ID" value="ODG90979.1"/>
    <property type="molecule type" value="Genomic_DNA"/>
</dbReference>
<organism evidence="1 2">
    <name type="scientific">Gottfriedia luciferensis</name>
    <dbReference type="NCBI Taxonomy" id="178774"/>
    <lineage>
        <taxon>Bacteria</taxon>
        <taxon>Bacillati</taxon>
        <taxon>Bacillota</taxon>
        <taxon>Bacilli</taxon>
        <taxon>Bacillales</taxon>
        <taxon>Bacillaceae</taxon>
        <taxon>Gottfriedia</taxon>
    </lineage>
</organism>
<dbReference type="Proteomes" id="UP000094580">
    <property type="component" value="Unassembled WGS sequence"/>
</dbReference>
<protein>
    <recommendedName>
        <fullName evidence="3">YbaK/aminoacyl-tRNA synthetase-associated domain-containing protein</fullName>
    </recommendedName>
</protein>
<proteinExistence type="predicted"/>
<comment type="caution">
    <text evidence="1">The sequence shown here is derived from an EMBL/GenBank/DDBJ whole genome shotgun (WGS) entry which is preliminary data.</text>
</comment>
<reference evidence="1 2" key="1">
    <citation type="submission" date="2016-07" db="EMBL/GenBank/DDBJ databases">
        <authorList>
            <person name="Townsley L."/>
            <person name="Shank E.A."/>
        </authorList>
    </citation>
    <scope>NUCLEOTIDE SEQUENCE [LARGE SCALE GENOMIC DNA]</scope>
    <source>
        <strain evidence="1 2">CH01</strain>
    </source>
</reference>
<gene>
    <name evidence="1" type="ORF">BED47_08035</name>
</gene>
<evidence type="ECO:0000313" key="1">
    <source>
        <dbReference type="EMBL" id="ODG90979.1"/>
    </source>
</evidence>